<protein>
    <submittedName>
        <fullName evidence="1">Uncharacterized protein</fullName>
    </submittedName>
</protein>
<reference evidence="1" key="2">
    <citation type="submission" date="2023-05" db="EMBL/GenBank/DDBJ databases">
        <authorList>
            <consortium name="Lawrence Berkeley National Laboratory"/>
            <person name="Steindorff A."/>
            <person name="Hensen N."/>
            <person name="Bonometti L."/>
            <person name="Westerberg I."/>
            <person name="Brannstrom I.O."/>
            <person name="Guillou S."/>
            <person name="Cros-Aarteil S."/>
            <person name="Calhoun S."/>
            <person name="Haridas S."/>
            <person name="Kuo A."/>
            <person name="Mondo S."/>
            <person name="Pangilinan J."/>
            <person name="Riley R."/>
            <person name="Labutti K."/>
            <person name="Andreopoulos B."/>
            <person name="Lipzen A."/>
            <person name="Chen C."/>
            <person name="Yanf M."/>
            <person name="Daum C."/>
            <person name="Ng V."/>
            <person name="Clum A."/>
            <person name="Ohm R."/>
            <person name="Martin F."/>
            <person name="Silar P."/>
            <person name="Natvig D."/>
            <person name="Lalanne C."/>
            <person name="Gautier V."/>
            <person name="Ament-Velasquez S.L."/>
            <person name="Kruys A."/>
            <person name="Hutchinson M.I."/>
            <person name="Powell A.J."/>
            <person name="Barry K."/>
            <person name="Miller A.N."/>
            <person name="Grigoriev I.V."/>
            <person name="Debuchy R."/>
            <person name="Gladieux P."/>
            <person name="Thoren M.H."/>
            <person name="Johannesson H."/>
        </authorList>
    </citation>
    <scope>NUCLEOTIDE SEQUENCE</scope>
    <source>
        <strain evidence="1">PSN293</strain>
    </source>
</reference>
<dbReference type="Proteomes" id="UP001301769">
    <property type="component" value="Unassembled WGS sequence"/>
</dbReference>
<proteinExistence type="predicted"/>
<dbReference type="InterPro" id="IPR011051">
    <property type="entry name" value="RmlC_Cupin_sf"/>
</dbReference>
<dbReference type="SUPFAM" id="SSF51182">
    <property type="entry name" value="RmlC-like cupins"/>
    <property type="match status" value="1"/>
</dbReference>
<organism evidence="1 2">
    <name type="scientific">Rhypophila decipiens</name>
    <dbReference type="NCBI Taxonomy" id="261697"/>
    <lineage>
        <taxon>Eukaryota</taxon>
        <taxon>Fungi</taxon>
        <taxon>Dikarya</taxon>
        <taxon>Ascomycota</taxon>
        <taxon>Pezizomycotina</taxon>
        <taxon>Sordariomycetes</taxon>
        <taxon>Sordariomycetidae</taxon>
        <taxon>Sordariales</taxon>
        <taxon>Naviculisporaceae</taxon>
        <taxon>Rhypophila</taxon>
    </lineage>
</organism>
<comment type="caution">
    <text evidence="1">The sequence shown here is derived from an EMBL/GenBank/DDBJ whole genome shotgun (WGS) entry which is preliminary data.</text>
</comment>
<gene>
    <name evidence="1" type="ORF">QBC37DRAFT_288655</name>
</gene>
<dbReference type="AlphaFoldDB" id="A0AAN7B6J8"/>
<dbReference type="EMBL" id="MU858133">
    <property type="protein sequence ID" value="KAK4212169.1"/>
    <property type="molecule type" value="Genomic_DNA"/>
</dbReference>
<keyword evidence="2" id="KW-1185">Reference proteome</keyword>
<dbReference type="Gene3D" id="2.60.120.10">
    <property type="entry name" value="Jelly Rolls"/>
    <property type="match status" value="1"/>
</dbReference>
<dbReference type="CDD" id="cd02208">
    <property type="entry name" value="cupin_RmlC-like"/>
    <property type="match status" value="1"/>
</dbReference>
<evidence type="ECO:0000313" key="1">
    <source>
        <dbReference type="EMBL" id="KAK4212169.1"/>
    </source>
</evidence>
<evidence type="ECO:0000313" key="2">
    <source>
        <dbReference type="Proteomes" id="UP001301769"/>
    </source>
</evidence>
<sequence>MAPAKPLAYTAGSNPVSKFENAFVVNRHTPPPGRNIHFHVRIEPNHPRVIQISASGKKPPTHFHPRQWEFFKVEKGSLTVEINGKPHQFTKEDGEYALPPGPHHCLYATPGQAPDAVLEFWLSASPSGGAAELDQAFFENWYGYQEDILLRGVQPDPIQVLSMFDAGDSYLSPPWWMGPLRRPLGKFLGIVIGRWIGGLLGYAPFYPEWTTDWQAACDKMASHWTQRKFAIRDLQKERRAEFVKRGEDIGNQGIYIEEAGGYEEWAAKNETKKNV</sequence>
<name>A0AAN7B6J8_9PEZI</name>
<reference evidence="1" key="1">
    <citation type="journal article" date="2023" name="Mol. Phylogenet. Evol.">
        <title>Genome-scale phylogeny and comparative genomics of the fungal order Sordariales.</title>
        <authorList>
            <person name="Hensen N."/>
            <person name="Bonometti L."/>
            <person name="Westerberg I."/>
            <person name="Brannstrom I.O."/>
            <person name="Guillou S."/>
            <person name="Cros-Aarteil S."/>
            <person name="Calhoun S."/>
            <person name="Haridas S."/>
            <person name="Kuo A."/>
            <person name="Mondo S."/>
            <person name="Pangilinan J."/>
            <person name="Riley R."/>
            <person name="LaButti K."/>
            <person name="Andreopoulos B."/>
            <person name="Lipzen A."/>
            <person name="Chen C."/>
            <person name="Yan M."/>
            <person name="Daum C."/>
            <person name="Ng V."/>
            <person name="Clum A."/>
            <person name="Steindorff A."/>
            <person name="Ohm R.A."/>
            <person name="Martin F."/>
            <person name="Silar P."/>
            <person name="Natvig D.O."/>
            <person name="Lalanne C."/>
            <person name="Gautier V."/>
            <person name="Ament-Velasquez S.L."/>
            <person name="Kruys A."/>
            <person name="Hutchinson M.I."/>
            <person name="Powell A.J."/>
            <person name="Barry K."/>
            <person name="Miller A.N."/>
            <person name="Grigoriev I.V."/>
            <person name="Debuchy R."/>
            <person name="Gladieux P."/>
            <person name="Hiltunen Thoren M."/>
            <person name="Johannesson H."/>
        </authorList>
    </citation>
    <scope>NUCLEOTIDE SEQUENCE</scope>
    <source>
        <strain evidence="1">PSN293</strain>
    </source>
</reference>
<dbReference type="InterPro" id="IPR014710">
    <property type="entry name" value="RmlC-like_jellyroll"/>
</dbReference>
<accession>A0AAN7B6J8</accession>